<evidence type="ECO:0000256" key="10">
    <source>
        <dbReference type="SAM" id="Phobius"/>
    </source>
</evidence>
<dbReference type="SUPFAM" id="SSF50985">
    <property type="entry name" value="RCC1/BLIP-II"/>
    <property type="match status" value="2"/>
</dbReference>
<dbReference type="Gene3D" id="2.130.10.30">
    <property type="entry name" value="Regulator of chromosome condensation 1/beta-lactamase-inhibitor protein II"/>
    <property type="match status" value="2"/>
</dbReference>
<dbReference type="SMART" id="SM00202">
    <property type="entry name" value="SR"/>
    <property type="match status" value="1"/>
</dbReference>
<dbReference type="Gene3D" id="2.60.120.200">
    <property type="match status" value="3"/>
</dbReference>
<sequence>MHYIYLEASGNTPNQEFTLESPQFTKGDGAERYLQFRYHMYGGSMGSLSLQSWVGDTWATTWSRSGNQADVWHHAYVRLPDDAQALRFHIITGSGFSSDMALDAVDTGAASHDSVACSFDPTTCGWVASGDHDQEATFLYVTGSCTPDVNGWYQVQGQTLSGRPYYKRVDPNDERYIYHDPHCAGGSTYMPRWIFDKDAPSVTASKDLDGDGGCSYASRLSSDDVLPPLTATWRSWCDGWTNDAVSAGRSESVLQSPFFSEGGGDERSVYFSFRMYGNEEFGYLQLQSWDGLNWTTIWSASGNQGDMWFRLRASLPADAQALRFRGVIEQGLSGDLALGAVRTAAVLPQELACESFQVSGCLWFDNSSTSATWRQAGPDAAGSFFLQWIGTDGLSAALESAEIQTNASDATFFLNFRLEGPTAALRVQHLTEDGTWTDLQTSPASLASPHVSETLQLMGPISKSRALRLLATTKSSEDVVSINSFHVELVAFAGLSEAQCDFEEDFCAWAGTWSSSAGRADGFPAWRGQLFAYVTQGQWESTEEAVLTSPFFPGVAGVAYLAFAYRMKGWGTYSLQLDVWGEGRWQTRWSKIREQGDGSWEQVKLLLPATARRVRFKGLAATDQYTPDAVDIAIDDLFLHVQEAAAPAAMTPVLGWEHTCVLAAGQLKCFGSNRYGQLGYGNVESLGDEPLEVGVQVPVVDLGDPRGSEVLQACAGDDHSCALLRGGALKCWGSGALGQLGSGNATGIGDEPNEMGQHLPPIDLGLGAEVTQVSCGAQHNCVLLLGGAVKCFGRNSEGQLGLGDVLPGPQFRRYETRAIMPARSAFDGFSFPGQPRNRGTDSSHMGDSLPALDLGNFSAIHLAAGDRHTCALSAEGHVACWGMLFPQGTNAGDEPGEMGDRLPTFDFGFPVIQVAVGHDYTCVLSAEGQVRCWGRNYFAQLGLGDTSDRDVDGATDVDLGTGMSATHLAVGVNSFHSCVILQDETVRCWGYNRYGQLGQGNSLNVGNGPGEMGDYLEPMAVDRAQSLAVGGRHTCALQVDDSLLCYGLSRDGQLGLGRSDAVGDEPSELAGSGELPPLFVSQNLREGLEAVRLSGGDRTWGWLEVLHNGSWALVCDDGFNSAAARVACKDLGMAAGTTLHFLYPSNGTSAAFAVDDIKCDGTEVSLGDCSFRGWQVHDCSQREAAGAPSFVLHRSNCGLHGVDNTEERTQHRTQDCLTHTSQLKRTAEPRQQLQWRMRVAVFLGNLLVCFDTILALLRVGACLRHSYDPKRRPLIIVKSLRAPPRQPGWPTRGAACVGRVAEGSGPQ</sequence>
<keyword evidence="2 10" id="KW-0812">Transmembrane</keyword>
<dbReference type="GO" id="GO:0016020">
    <property type="term" value="C:membrane"/>
    <property type="evidence" value="ECO:0007669"/>
    <property type="project" value="UniProtKB-SubCell"/>
</dbReference>
<dbReference type="InterPro" id="IPR000408">
    <property type="entry name" value="Reg_chr_condens"/>
</dbReference>
<feature type="repeat" description="RCC1" evidence="9">
    <location>
        <begin position="787"/>
        <end position="875"/>
    </location>
</feature>
<dbReference type="FunFam" id="3.10.250.10:FF:000016">
    <property type="entry name" value="Scavenger receptor cysteine-rich protein type 12"/>
    <property type="match status" value="1"/>
</dbReference>
<proteinExistence type="predicted"/>
<dbReference type="Pfam" id="PF00629">
    <property type="entry name" value="MAM"/>
    <property type="match status" value="2"/>
</dbReference>
<dbReference type="CDD" id="cd06263">
    <property type="entry name" value="MAM"/>
    <property type="match status" value="1"/>
</dbReference>
<dbReference type="PROSITE" id="PS50287">
    <property type="entry name" value="SRCR_2"/>
    <property type="match status" value="1"/>
</dbReference>
<dbReference type="Pfam" id="PF00530">
    <property type="entry name" value="SRCR"/>
    <property type="match status" value="1"/>
</dbReference>
<feature type="repeat" description="RCC1" evidence="9">
    <location>
        <begin position="727"/>
        <end position="786"/>
    </location>
</feature>
<dbReference type="PRINTS" id="PR00633">
    <property type="entry name" value="RCCNDNSATION"/>
</dbReference>
<feature type="transmembrane region" description="Helical" evidence="10">
    <location>
        <begin position="1239"/>
        <end position="1263"/>
    </location>
</feature>
<protein>
    <submittedName>
        <fullName evidence="13">UVR8 protein</fullName>
    </submittedName>
</protein>
<evidence type="ECO:0000256" key="5">
    <source>
        <dbReference type="ARBA" id="ARBA00022989"/>
    </source>
</evidence>
<feature type="repeat" description="RCC1" evidence="9">
    <location>
        <begin position="665"/>
        <end position="726"/>
    </location>
</feature>
<dbReference type="SUPFAM" id="SSF49899">
    <property type="entry name" value="Concanavalin A-like lectins/glucanases"/>
    <property type="match status" value="3"/>
</dbReference>
<evidence type="ECO:0000256" key="8">
    <source>
        <dbReference type="ARBA" id="ARBA00023180"/>
    </source>
</evidence>
<dbReference type="PROSITE" id="PS50012">
    <property type="entry name" value="RCC1_3"/>
    <property type="match status" value="5"/>
</dbReference>
<dbReference type="GO" id="GO:0005737">
    <property type="term" value="C:cytoplasm"/>
    <property type="evidence" value="ECO:0007669"/>
    <property type="project" value="TreeGrafter"/>
</dbReference>
<evidence type="ECO:0000313" key="13">
    <source>
        <dbReference type="EMBL" id="CAE7577780.1"/>
    </source>
</evidence>
<feature type="domain" description="MAM" evidence="11">
    <location>
        <begin position="498"/>
        <end position="639"/>
    </location>
</feature>
<dbReference type="InterPro" id="IPR001190">
    <property type="entry name" value="SRCR"/>
</dbReference>
<dbReference type="EMBL" id="CAJNDS010002734">
    <property type="protein sequence ID" value="CAE7577780.1"/>
    <property type="molecule type" value="Genomic_DNA"/>
</dbReference>
<feature type="domain" description="MAM" evidence="11">
    <location>
        <begin position="115"/>
        <end position="355"/>
    </location>
</feature>
<dbReference type="Proteomes" id="UP000604046">
    <property type="component" value="Unassembled WGS sequence"/>
</dbReference>
<dbReference type="InterPro" id="IPR000998">
    <property type="entry name" value="MAM_dom"/>
</dbReference>
<evidence type="ECO:0000256" key="9">
    <source>
        <dbReference type="PROSITE-ProRule" id="PRU00235"/>
    </source>
</evidence>
<accession>A0A812UJA2</accession>
<dbReference type="Gene3D" id="3.10.250.10">
    <property type="entry name" value="SRCR-like domain"/>
    <property type="match status" value="1"/>
</dbReference>
<dbReference type="PANTHER" id="PTHR45982">
    <property type="entry name" value="REGULATOR OF CHROMOSOME CONDENSATION"/>
    <property type="match status" value="1"/>
</dbReference>
<evidence type="ECO:0000256" key="4">
    <source>
        <dbReference type="ARBA" id="ARBA00022737"/>
    </source>
</evidence>
<dbReference type="PROSITE" id="PS50060">
    <property type="entry name" value="MAM_2"/>
    <property type="match status" value="3"/>
</dbReference>
<dbReference type="SUPFAM" id="SSF56487">
    <property type="entry name" value="SRCR-like"/>
    <property type="match status" value="1"/>
</dbReference>
<keyword evidence="3" id="KW-0732">Signal</keyword>
<dbReference type="InterPro" id="IPR036772">
    <property type="entry name" value="SRCR-like_dom_sf"/>
</dbReference>
<dbReference type="GO" id="GO:0005085">
    <property type="term" value="F:guanyl-nucleotide exchange factor activity"/>
    <property type="evidence" value="ECO:0007669"/>
    <property type="project" value="TreeGrafter"/>
</dbReference>
<evidence type="ECO:0000256" key="2">
    <source>
        <dbReference type="ARBA" id="ARBA00022692"/>
    </source>
</evidence>
<feature type="repeat" description="RCC1" evidence="9">
    <location>
        <begin position="928"/>
        <end position="983"/>
    </location>
</feature>
<dbReference type="SMART" id="SM00137">
    <property type="entry name" value="MAM"/>
    <property type="match status" value="1"/>
</dbReference>
<evidence type="ECO:0000313" key="14">
    <source>
        <dbReference type="Proteomes" id="UP000604046"/>
    </source>
</evidence>
<keyword evidence="5 10" id="KW-1133">Transmembrane helix</keyword>
<evidence type="ECO:0000259" key="11">
    <source>
        <dbReference type="PROSITE" id="PS50060"/>
    </source>
</evidence>
<feature type="repeat" description="RCC1" evidence="9">
    <location>
        <begin position="984"/>
        <end position="1040"/>
    </location>
</feature>
<keyword evidence="6 10" id="KW-0472">Membrane</keyword>
<dbReference type="InterPro" id="IPR009091">
    <property type="entry name" value="RCC1/BLIP-II"/>
</dbReference>
<keyword evidence="7" id="KW-1015">Disulfide bond</keyword>
<name>A0A812UJA2_9DINO</name>
<dbReference type="PANTHER" id="PTHR45982:SF1">
    <property type="entry name" value="REGULATOR OF CHROMOSOME CONDENSATION"/>
    <property type="match status" value="1"/>
</dbReference>
<feature type="domain" description="MAM" evidence="11">
    <location>
        <begin position="1"/>
        <end position="126"/>
    </location>
</feature>
<keyword evidence="8" id="KW-0325">Glycoprotein</keyword>
<dbReference type="InterPro" id="IPR051553">
    <property type="entry name" value="Ran_GTPase-activating"/>
</dbReference>
<evidence type="ECO:0000256" key="7">
    <source>
        <dbReference type="ARBA" id="ARBA00023157"/>
    </source>
</evidence>
<gene>
    <name evidence="13" type="primary">UVR8</name>
    <name evidence="13" type="ORF">SNAT2548_LOCUS32970</name>
</gene>
<keyword evidence="14" id="KW-1185">Reference proteome</keyword>
<dbReference type="OrthoDB" id="10253607at2759"/>
<evidence type="ECO:0000256" key="6">
    <source>
        <dbReference type="ARBA" id="ARBA00023136"/>
    </source>
</evidence>
<dbReference type="Pfam" id="PF13540">
    <property type="entry name" value="RCC1_2"/>
    <property type="match status" value="5"/>
</dbReference>
<comment type="subcellular location">
    <subcellularLocation>
        <location evidence="1">Membrane</location>
        <topology evidence="1">Single-pass membrane protein</topology>
    </subcellularLocation>
</comment>
<organism evidence="13 14">
    <name type="scientific">Symbiodinium natans</name>
    <dbReference type="NCBI Taxonomy" id="878477"/>
    <lineage>
        <taxon>Eukaryota</taxon>
        <taxon>Sar</taxon>
        <taxon>Alveolata</taxon>
        <taxon>Dinophyceae</taxon>
        <taxon>Suessiales</taxon>
        <taxon>Symbiodiniaceae</taxon>
        <taxon>Symbiodinium</taxon>
    </lineage>
</organism>
<evidence type="ECO:0000256" key="1">
    <source>
        <dbReference type="ARBA" id="ARBA00004167"/>
    </source>
</evidence>
<evidence type="ECO:0000256" key="3">
    <source>
        <dbReference type="ARBA" id="ARBA00022729"/>
    </source>
</evidence>
<feature type="domain" description="SRCR" evidence="12">
    <location>
        <begin position="1091"/>
        <end position="1190"/>
    </location>
</feature>
<evidence type="ECO:0000259" key="12">
    <source>
        <dbReference type="PROSITE" id="PS50287"/>
    </source>
</evidence>
<reference evidence="13" key="1">
    <citation type="submission" date="2021-02" db="EMBL/GenBank/DDBJ databases">
        <authorList>
            <person name="Dougan E. K."/>
            <person name="Rhodes N."/>
            <person name="Thang M."/>
            <person name="Chan C."/>
        </authorList>
    </citation>
    <scope>NUCLEOTIDE SEQUENCE</scope>
</reference>
<dbReference type="InterPro" id="IPR013320">
    <property type="entry name" value="ConA-like_dom_sf"/>
</dbReference>
<comment type="caution">
    <text evidence="13">The sequence shown here is derived from an EMBL/GenBank/DDBJ whole genome shotgun (WGS) entry which is preliminary data.</text>
</comment>
<keyword evidence="4" id="KW-0677">Repeat</keyword>